<feature type="compositionally biased region" description="Low complexity" evidence="1">
    <location>
        <begin position="161"/>
        <end position="170"/>
    </location>
</feature>
<reference evidence="2 3" key="1">
    <citation type="submission" date="2024-01" db="EMBL/GenBank/DDBJ databases">
        <title>Genome assemblies of Stephania.</title>
        <authorList>
            <person name="Yang L."/>
        </authorList>
    </citation>
    <scope>NUCLEOTIDE SEQUENCE [LARGE SCALE GENOMIC DNA]</scope>
    <source>
        <strain evidence="2">YNDBR</strain>
        <tissue evidence="2">Leaf</tissue>
    </source>
</reference>
<dbReference type="Proteomes" id="UP001420932">
    <property type="component" value="Unassembled WGS sequence"/>
</dbReference>
<accession>A0AAP0DWR4</accession>
<dbReference type="AlphaFoldDB" id="A0AAP0DWR4"/>
<feature type="compositionally biased region" description="Gly residues" evidence="1">
    <location>
        <begin position="142"/>
        <end position="160"/>
    </location>
</feature>
<proteinExistence type="predicted"/>
<dbReference type="EMBL" id="JBBNAF010000026">
    <property type="protein sequence ID" value="KAK9082401.1"/>
    <property type="molecule type" value="Genomic_DNA"/>
</dbReference>
<organism evidence="2 3">
    <name type="scientific">Stephania yunnanensis</name>
    <dbReference type="NCBI Taxonomy" id="152371"/>
    <lineage>
        <taxon>Eukaryota</taxon>
        <taxon>Viridiplantae</taxon>
        <taxon>Streptophyta</taxon>
        <taxon>Embryophyta</taxon>
        <taxon>Tracheophyta</taxon>
        <taxon>Spermatophyta</taxon>
        <taxon>Magnoliopsida</taxon>
        <taxon>Ranunculales</taxon>
        <taxon>Menispermaceae</taxon>
        <taxon>Menispermoideae</taxon>
        <taxon>Cissampelideae</taxon>
        <taxon>Stephania</taxon>
    </lineage>
</organism>
<protein>
    <submittedName>
        <fullName evidence="2">Uncharacterized protein</fullName>
    </submittedName>
</protein>
<evidence type="ECO:0000313" key="3">
    <source>
        <dbReference type="Proteomes" id="UP001420932"/>
    </source>
</evidence>
<keyword evidence="3" id="KW-1185">Reference proteome</keyword>
<feature type="region of interest" description="Disordered" evidence="1">
    <location>
        <begin position="133"/>
        <end position="170"/>
    </location>
</feature>
<comment type="caution">
    <text evidence="2">The sequence shown here is derived from an EMBL/GenBank/DDBJ whole genome shotgun (WGS) entry which is preliminary data.</text>
</comment>
<sequence length="170" mass="17947">MQNQMQSRILSNNSCARRRCTHQWYAWWKATRMEMDSSEAAVRGGVRRMKGGAAVIGEELETGRIERWRGRERPVGGGRGGGRGVGEGVVVAVRSWRRGRIGGGEAERPPGVGGEAVEGVGEETAVARLVRELEKGEDRGWRGGASGGGGGGEAVEGMGEGAAVTGERGD</sequence>
<gene>
    <name evidence="2" type="ORF">Syun_031280</name>
</gene>
<name>A0AAP0DWR4_9MAGN</name>
<evidence type="ECO:0000313" key="2">
    <source>
        <dbReference type="EMBL" id="KAK9082401.1"/>
    </source>
</evidence>
<evidence type="ECO:0000256" key="1">
    <source>
        <dbReference type="SAM" id="MobiDB-lite"/>
    </source>
</evidence>